<evidence type="ECO:0008006" key="4">
    <source>
        <dbReference type="Google" id="ProtNLM"/>
    </source>
</evidence>
<keyword evidence="3" id="KW-1185">Reference proteome</keyword>
<evidence type="ECO:0000313" key="3">
    <source>
        <dbReference type="Proteomes" id="UP000199379"/>
    </source>
</evidence>
<evidence type="ECO:0000313" key="2">
    <source>
        <dbReference type="EMBL" id="SEI77963.1"/>
    </source>
</evidence>
<dbReference type="RefSeq" id="WP_092362811.1">
    <property type="nucleotide sequence ID" value="NZ_BMGV01000002.1"/>
</dbReference>
<sequence>MTDDRRKPTLRERLRPYRARIRSNVPRGLRIVVGVLLILGGFLGFLPVLGFWMIPLGVMVAALDVELYRRWRRRKTRRR</sequence>
<dbReference type="Proteomes" id="UP000199379">
    <property type="component" value="Unassembled WGS sequence"/>
</dbReference>
<feature type="transmembrane region" description="Helical" evidence="1">
    <location>
        <begin position="28"/>
        <end position="46"/>
    </location>
</feature>
<keyword evidence="1" id="KW-1133">Transmembrane helix</keyword>
<organism evidence="2 3">
    <name type="scientific">Cribrihabitans marinus</name>
    <dbReference type="NCBI Taxonomy" id="1227549"/>
    <lineage>
        <taxon>Bacteria</taxon>
        <taxon>Pseudomonadati</taxon>
        <taxon>Pseudomonadota</taxon>
        <taxon>Alphaproteobacteria</taxon>
        <taxon>Rhodobacterales</taxon>
        <taxon>Paracoccaceae</taxon>
        <taxon>Cribrihabitans</taxon>
    </lineage>
</organism>
<feature type="transmembrane region" description="Helical" evidence="1">
    <location>
        <begin position="52"/>
        <end position="69"/>
    </location>
</feature>
<accession>A0A1H6TCX7</accession>
<evidence type="ECO:0000256" key="1">
    <source>
        <dbReference type="SAM" id="Phobius"/>
    </source>
</evidence>
<reference evidence="2 3" key="1">
    <citation type="submission" date="2016-10" db="EMBL/GenBank/DDBJ databases">
        <authorList>
            <person name="de Groot N.N."/>
        </authorList>
    </citation>
    <scope>NUCLEOTIDE SEQUENCE [LARGE SCALE GENOMIC DNA]</scope>
    <source>
        <strain evidence="2 3">DSM 29340</strain>
    </source>
</reference>
<name>A0A1H6TCX7_9RHOB</name>
<keyword evidence="1" id="KW-0812">Transmembrane</keyword>
<dbReference type="AlphaFoldDB" id="A0A1H6TCX7"/>
<keyword evidence="1" id="KW-0472">Membrane</keyword>
<dbReference type="EMBL" id="FNYD01000002">
    <property type="protein sequence ID" value="SEI77963.1"/>
    <property type="molecule type" value="Genomic_DNA"/>
</dbReference>
<proteinExistence type="predicted"/>
<protein>
    <recommendedName>
        <fullName evidence="4">Transmembrane protein (PGPGW)</fullName>
    </recommendedName>
</protein>
<gene>
    <name evidence="2" type="ORF">SAMN05444007_102336</name>
</gene>
<dbReference type="STRING" id="1227549.SAMN05444007_102336"/>